<name>A0ACB9R502_9MYRT</name>
<gene>
    <name evidence="1" type="ORF">MLD38_012016</name>
</gene>
<organism evidence="1 2">
    <name type="scientific">Melastoma candidum</name>
    <dbReference type="NCBI Taxonomy" id="119954"/>
    <lineage>
        <taxon>Eukaryota</taxon>
        <taxon>Viridiplantae</taxon>
        <taxon>Streptophyta</taxon>
        <taxon>Embryophyta</taxon>
        <taxon>Tracheophyta</taxon>
        <taxon>Spermatophyta</taxon>
        <taxon>Magnoliopsida</taxon>
        <taxon>eudicotyledons</taxon>
        <taxon>Gunneridae</taxon>
        <taxon>Pentapetalae</taxon>
        <taxon>rosids</taxon>
        <taxon>malvids</taxon>
        <taxon>Myrtales</taxon>
        <taxon>Melastomataceae</taxon>
        <taxon>Melastomatoideae</taxon>
        <taxon>Melastomateae</taxon>
        <taxon>Melastoma</taxon>
    </lineage>
</organism>
<evidence type="ECO:0000313" key="1">
    <source>
        <dbReference type="EMBL" id="KAI4373960.1"/>
    </source>
</evidence>
<comment type="caution">
    <text evidence="1">The sequence shown here is derived from an EMBL/GenBank/DDBJ whole genome shotgun (WGS) entry which is preliminary data.</text>
</comment>
<protein>
    <submittedName>
        <fullName evidence="1">Uncharacterized protein</fullName>
    </submittedName>
</protein>
<proteinExistence type="predicted"/>
<evidence type="ECO:0000313" key="2">
    <source>
        <dbReference type="Proteomes" id="UP001057402"/>
    </source>
</evidence>
<reference evidence="2" key="1">
    <citation type="journal article" date="2023" name="Front. Plant Sci.">
        <title>Chromosomal-level genome assembly of Melastoma candidum provides insights into trichome evolution.</title>
        <authorList>
            <person name="Zhong Y."/>
            <person name="Wu W."/>
            <person name="Sun C."/>
            <person name="Zou P."/>
            <person name="Liu Y."/>
            <person name="Dai S."/>
            <person name="Zhou R."/>
        </authorList>
    </citation>
    <scope>NUCLEOTIDE SEQUENCE [LARGE SCALE GENOMIC DNA]</scope>
</reference>
<dbReference type="EMBL" id="CM042883">
    <property type="protein sequence ID" value="KAI4373960.1"/>
    <property type="molecule type" value="Genomic_DNA"/>
</dbReference>
<accession>A0ACB9R502</accession>
<sequence>MDRNSRDARRATAVSASISPSLSNALPRRRHRTSLRDSLEEDGPLELPDTSRSGLRDQHVGGKKDRDRADRVDRDRDRDRDRERLLRNKRRRGDGNSNNHRLIHHGGTGNRGEELGMVADETSEESVNNEDEDDYEHLHHQQHTRLSQPPSAVTSSSSMMLNNSRRSYPPSASAMAAEEMIGVSVPRKARSASAKRSHDCWVGGGGTTVSHAGGDQAVRQPLTSPVRPVLVAASPVNNLPASPSSSNASARKKIKPNGPKQRLPPKSVPNPVTSSATLDEIEIAEVLYGMMRQPQGPSPKSETSFGGESGKTEVCRDENNKPVPVSNSGSVLPPQNSSSSIPLMSAIAPKRKKPRVIRYDEEIQVQSIYPGRNSPLAAKIEMDSLMKINSSPSMERGKGSRMENGGTYEQDKPQDTPVPLANHGEDVSKMVGLPGLNKREDPGDSKQELLSLKKESDGKTEPKRSCGAPVVENQREEKFQIDLMAPPATRSSPGRDGHVDSPAGADQISIGTAGEEGEKRRTEAKKNEEGGVNERKEEVKREAEGGDSKGVVDLQIDLERRGGGGGMMMMMMMGNGSAGAVSKGNHLPFPIQQQPAPDKSAPTAGPLTFPIPVAGWPGGLPPLGYMPPLPGVVSVDGTAVASAALQPPPLLFSQPRPKRCVTHCYVARNISYHQQMARIPFWPAAAAAAAGPVSLYGAKPCNVSVMPSTDPNGNVSTRSVNAVAEKGQNLGLPGHSGKDKGSQMSSDAQRKPVLLQQTIPPGVPGNILHGPAFIFPLSQQHAPAAATASSIRSGPSKSPNISNTAAAPVAAAGSALAASSAVSPTGAAAAMSFSYPNMPGGETQYLAILQNNSYPFPVPTHMGSAPAYRGTHPQAMPFFNGPFYSSQMLHPSQLPQLQGPGQQNSSSPSMKHLQNHQRPPGSVGNGSRGSLQGFASGKNQPSPLTQMQQPQINQQQPQQVRPSESEFAGGDGPSTDARIPRTNMTTIYGQNFAMPIHAPNFALMSKAPQGGITGANSNNTGEKQQPQLHSQHQGSKQSAVDSLQSQAFALSFGNMDNSASVHALTSIGQGHTVLQSLPEATRQTFQMMTAAVAAQNTQHKKNIRPSDDGSKGGGNDVSNDNDRKPLGGKILTIGGQSIAFSRHDTMDTSVSSVPGGSVVDSSVRTLNLGSSSSRTSASVLPAQASTNPGTPSPQQVQRSQQQQMIQLQKQHQFAAAAAAAARSKTPASSNESAYSEHLGALASAAVKYPSSLSSFPQNFVQGSGSPTQSPQWRGSTRPVICPVPSPLSPATATSPSLKLRPQQPVRVPPGQTHISFANSNSKSGYPSQGQQIPASSQQAPSSPAVVGSPTTSSVSKSTGGSPRTTASSTGNKPGQAASSLQAPQSMSSSQSMPMHKSSPVRSGNVLSILGNSPRTASTGAGGKHKFTQQQQLSKQNLQQAQLFFSHPYVPVPAGHSAGNSASTVSATSAYYMQRCPSEQQQEKVQHLSQGSAPSSSLATLSLCPPTTLSSSGTCDPVKAATVSNLKGSSIQAQGILHASPFTVTQCSGGSHQIIPTGFSFVHAVPNAVQVKQAEQKPPAGE</sequence>
<dbReference type="Proteomes" id="UP001057402">
    <property type="component" value="Chromosome 4"/>
</dbReference>
<keyword evidence="2" id="KW-1185">Reference proteome</keyword>